<feature type="region of interest" description="Disordered" evidence="3">
    <location>
        <begin position="336"/>
        <end position="387"/>
    </location>
</feature>
<dbReference type="PANTHER" id="PTHR10188">
    <property type="entry name" value="L-ASPARAGINASE"/>
    <property type="match status" value="1"/>
</dbReference>
<accession>A0A9P4IV92</accession>
<evidence type="ECO:0000256" key="3">
    <source>
        <dbReference type="SAM" id="MobiDB-lite"/>
    </source>
</evidence>
<dbReference type="AlphaFoldDB" id="A0A9P4IV92"/>
<feature type="compositionally biased region" description="Low complexity" evidence="3">
    <location>
        <begin position="238"/>
        <end position="260"/>
    </location>
</feature>
<dbReference type="PANTHER" id="PTHR10188:SF8">
    <property type="entry name" value="THREONINE ASPARTASE 1"/>
    <property type="match status" value="1"/>
</dbReference>
<dbReference type="Pfam" id="PF01112">
    <property type="entry name" value="Asparaginase_2"/>
    <property type="match status" value="2"/>
</dbReference>
<comment type="caution">
    <text evidence="4">The sequence shown here is derived from an EMBL/GenBank/DDBJ whole genome shotgun (WGS) entry which is preliminary data.</text>
</comment>
<sequence length="583" mass="62123">MFSHKRTRKGTSVACIFVHAGAGYHSEQNEHIHLAACNDAAAAGLQVLRNGGIAADAVEVAIRILEDREITNAGYGSNLALDGVVECDAVMVDHLGRSGACGAVAQIKNPISLARIILDRTTEQLSLRRVPPNLLVGQGATNFAADFAMPVLPHDALISSNARDRWTRWKLDLLEAKKKEGHSIASMSPLPFSRGEYGFMHHTDSDEYSRRMHTENMEARVQKEAQPPSPPPDEAAGSSSSTSKTNSLISSTNRHSSSSSVPDYQECLDPLTGLCRDPHAALLARVSELNKGIPPQLTNLSNADRNDDVTAVTAPHVEVEMSDVDDEDGPVLITKGHIRNWNDGSTDSESSTPTSSLRLPSLTPSPEPVSRDKNSQQPAPDSWQTAKPAVDYDGDLITDTVGAIAIDSYGNIACGASSGGIGMKHRGRLGPAALVGVGAAVVPVDADDRNQTCVAVVTSGTGEHMATTMASTMFAERLYTGVKKVKGGGLAECDNDDEVIRNVVEREFMGHPSVHYSNSNGAIGVLCVKKTKDGINMHFAHNTDSFAIASQHAEEPKPVCTMSRSRGSGIVALGGRSMKSRKR</sequence>
<feature type="compositionally biased region" description="Low complexity" evidence="3">
    <location>
        <begin position="345"/>
        <end position="364"/>
    </location>
</feature>
<evidence type="ECO:0000313" key="5">
    <source>
        <dbReference type="Proteomes" id="UP000799439"/>
    </source>
</evidence>
<feature type="compositionally biased region" description="Polar residues" evidence="3">
    <location>
        <begin position="375"/>
        <end position="385"/>
    </location>
</feature>
<dbReference type="InterPro" id="IPR029055">
    <property type="entry name" value="Ntn_hydrolases_N"/>
</dbReference>
<dbReference type="GO" id="GO:0004298">
    <property type="term" value="F:threonine-type endopeptidase activity"/>
    <property type="evidence" value="ECO:0007669"/>
    <property type="project" value="InterPro"/>
</dbReference>
<keyword evidence="5" id="KW-1185">Reference proteome</keyword>
<dbReference type="FunFam" id="3.60.20.30:FF:000007">
    <property type="entry name" value="Similar to threonine aspartase"/>
    <property type="match status" value="1"/>
</dbReference>
<dbReference type="GO" id="GO:0005737">
    <property type="term" value="C:cytoplasm"/>
    <property type="evidence" value="ECO:0007669"/>
    <property type="project" value="TreeGrafter"/>
</dbReference>
<name>A0A9P4IV92_9PEZI</name>
<proteinExistence type="predicted"/>
<reference evidence="4" key="1">
    <citation type="journal article" date="2020" name="Stud. Mycol.">
        <title>101 Dothideomycetes genomes: a test case for predicting lifestyles and emergence of pathogens.</title>
        <authorList>
            <person name="Haridas S."/>
            <person name="Albert R."/>
            <person name="Binder M."/>
            <person name="Bloem J."/>
            <person name="Labutti K."/>
            <person name="Salamov A."/>
            <person name="Andreopoulos B."/>
            <person name="Baker S."/>
            <person name="Barry K."/>
            <person name="Bills G."/>
            <person name="Bluhm B."/>
            <person name="Cannon C."/>
            <person name="Castanera R."/>
            <person name="Culley D."/>
            <person name="Daum C."/>
            <person name="Ezra D."/>
            <person name="Gonzalez J."/>
            <person name="Henrissat B."/>
            <person name="Kuo A."/>
            <person name="Liang C."/>
            <person name="Lipzen A."/>
            <person name="Lutzoni F."/>
            <person name="Magnuson J."/>
            <person name="Mondo S."/>
            <person name="Nolan M."/>
            <person name="Ohm R."/>
            <person name="Pangilinan J."/>
            <person name="Park H.-J."/>
            <person name="Ramirez L."/>
            <person name="Alfaro M."/>
            <person name="Sun H."/>
            <person name="Tritt A."/>
            <person name="Yoshinaga Y."/>
            <person name="Zwiers L.-H."/>
            <person name="Turgeon B."/>
            <person name="Goodwin S."/>
            <person name="Spatafora J."/>
            <person name="Crous P."/>
            <person name="Grigoriev I."/>
        </authorList>
    </citation>
    <scope>NUCLEOTIDE SEQUENCE</scope>
    <source>
        <strain evidence="4">CBS 260.36</strain>
    </source>
</reference>
<evidence type="ECO:0000256" key="1">
    <source>
        <dbReference type="PIRSR" id="PIRSR600246-1"/>
    </source>
</evidence>
<dbReference type="InterPro" id="IPR000246">
    <property type="entry name" value="Peptidase_T2"/>
</dbReference>
<dbReference type="CDD" id="cd04514">
    <property type="entry name" value="Taspase1_like"/>
    <property type="match status" value="2"/>
</dbReference>
<dbReference type="Proteomes" id="UP000799439">
    <property type="component" value="Unassembled WGS sequence"/>
</dbReference>
<feature type="site" description="Cleavage; by autolysis" evidence="2">
    <location>
        <begin position="399"/>
        <end position="400"/>
    </location>
</feature>
<dbReference type="GO" id="GO:0051604">
    <property type="term" value="P:protein maturation"/>
    <property type="evidence" value="ECO:0007669"/>
    <property type="project" value="TreeGrafter"/>
</dbReference>
<dbReference type="Gene3D" id="3.60.20.30">
    <property type="entry name" value="(Glycosyl)asparaginase"/>
    <property type="match status" value="1"/>
</dbReference>
<evidence type="ECO:0000313" key="4">
    <source>
        <dbReference type="EMBL" id="KAF2149076.1"/>
    </source>
</evidence>
<gene>
    <name evidence="4" type="ORF">K461DRAFT_231840</name>
</gene>
<protein>
    <submittedName>
        <fullName evidence="4">N-terminal nucleophile aminohydrolase</fullName>
    </submittedName>
</protein>
<feature type="active site" description="Nucleophile" evidence="1">
    <location>
        <position position="400"/>
    </location>
</feature>
<dbReference type="InterPro" id="IPR037464">
    <property type="entry name" value="Taspase1"/>
</dbReference>
<feature type="region of interest" description="Disordered" evidence="3">
    <location>
        <begin position="219"/>
        <end position="263"/>
    </location>
</feature>
<dbReference type="EMBL" id="ML996092">
    <property type="protein sequence ID" value="KAF2149076.1"/>
    <property type="molecule type" value="Genomic_DNA"/>
</dbReference>
<dbReference type="SUPFAM" id="SSF56235">
    <property type="entry name" value="N-terminal nucleophile aminohydrolases (Ntn hydrolases)"/>
    <property type="match status" value="1"/>
</dbReference>
<organism evidence="4 5">
    <name type="scientific">Myriangium duriaei CBS 260.36</name>
    <dbReference type="NCBI Taxonomy" id="1168546"/>
    <lineage>
        <taxon>Eukaryota</taxon>
        <taxon>Fungi</taxon>
        <taxon>Dikarya</taxon>
        <taxon>Ascomycota</taxon>
        <taxon>Pezizomycotina</taxon>
        <taxon>Dothideomycetes</taxon>
        <taxon>Dothideomycetidae</taxon>
        <taxon>Myriangiales</taxon>
        <taxon>Myriangiaceae</taxon>
        <taxon>Myriangium</taxon>
    </lineage>
</organism>
<dbReference type="OrthoDB" id="77601at2759"/>
<evidence type="ECO:0000256" key="2">
    <source>
        <dbReference type="PIRSR" id="PIRSR600246-3"/>
    </source>
</evidence>